<sequence length="444" mass="48198">MNEVVVVGAGLAGLTAGYRLASAGVRVHVTEARPYVGGRTASWDERGMKVESGLHRYIGIYSALPRLMQDAGIDLSKALIWEDEVEIRVPDGPSALYGASPLRRPFRTIWNVAGPGKLCTPGERARLGAFFAAGLLHYAASGSTVLDRHTVRDFAKSKRVSDRTIERILVPLTEGLFFYPPERYSAYVLFALLAQGAKRALRSGVAAFSGGMTEVMADPIAERIRALGGTVETAAAATSLIVRGDRVVGITVRDREITAKEVVLATSLAPAQELVRKAFGIQSWNEGMLSLKTMPSATLQLELERPALPVDRGTFGPGTSLSAFTEQSRTTFTHVPGRLSIILSQAELRLLQRPEEILEEVCRDAPRLGFELKSIVRDYRVITLPHDFYSLTPGMEALRPPQETPIAGLTLAGDYTRQNYLTTMEGAVISGEHAAAVVTRRLNG</sequence>
<dbReference type="Proteomes" id="UP001628091">
    <property type="component" value="Unassembled WGS sequence"/>
</dbReference>
<feature type="domain" description="Amine oxidase" evidence="1">
    <location>
        <begin position="11"/>
        <end position="438"/>
    </location>
</feature>
<dbReference type="Gene3D" id="3.50.50.60">
    <property type="entry name" value="FAD/NAD(P)-binding domain"/>
    <property type="match status" value="1"/>
</dbReference>
<keyword evidence="3" id="KW-1185">Reference proteome</keyword>
<dbReference type="InterPro" id="IPR050464">
    <property type="entry name" value="Zeta_carotene_desat/Oxidored"/>
</dbReference>
<organism evidence="2 3">
    <name type="scientific">Phyllobacterium phragmitis</name>
    <dbReference type="NCBI Taxonomy" id="2670329"/>
    <lineage>
        <taxon>Bacteria</taxon>
        <taxon>Pseudomonadati</taxon>
        <taxon>Pseudomonadota</taxon>
        <taxon>Alphaproteobacteria</taxon>
        <taxon>Hyphomicrobiales</taxon>
        <taxon>Phyllobacteriaceae</taxon>
        <taxon>Phyllobacterium</taxon>
    </lineage>
</organism>
<dbReference type="InterPro" id="IPR002937">
    <property type="entry name" value="Amino_oxidase"/>
</dbReference>
<proteinExistence type="predicted"/>
<accession>A0ABQ0H592</accession>
<dbReference type="PANTHER" id="PTHR42923">
    <property type="entry name" value="PROTOPORPHYRINOGEN OXIDASE"/>
    <property type="match status" value="1"/>
</dbReference>
<dbReference type="InterPro" id="IPR036188">
    <property type="entry name" value="FAD/NAD-bd_sf"/>
</dbReference>
<protein>
    <submittedName>
        <fullName evidence="2">15-cis-phytoene desaturase</fullName>
    </submittedName>
</protein>
<dbReference type="PANTHER" id="PTHR42923:SF46">
    <property type="entry name" value="AMINE OXIDASE"/>
    <property type="match status" value="1"/>
</dbReference>
<dbReference type="Pfam" id="PF01593">
    <property type="entry name" value="Amino_oxidase"/>
    <property type="match status" value="1"/>
</dbReference>
<evidence type="ECO:0000259" key="1">
    <source>
        <dbReference type="Pfam" id="PF01593"/>
    </source>
</evidence>
<comment type="caution">
    <text evidence="2">The sequence shown here is derived from an EMBL/GenBank/DDBJ whole genome shotgun (WGS) entry which is preliminary data.</text>
</comment>
<dbReference type="EMBL" id="BAAFZP010000002">
    <property type="protein sequence ID" value="GAB1584108.1"/>
    <property type="molecule type" value="Genomic_DNA"/>
</dbReference>
<dbReference type="SUPFAM" id="SSF51905">
    <property type="entry name" value="FAD/NAD(P)-binding domain"/>
    <property type="match status" value="1"/>
</dbReference>
<gene>
    <name evidence="2" type="primary">pds</name>
    <name evidence="2" type="ORF">PPNSA23_40510</name>
</gene>
<evidence type="ECO:0000313" key="2">
    <source>
        <dbReference type="EMBL" id="GAB1584108.1"/>
    </source>
</evidence>
<reference evidence="2 3" key="1">
    <citation type="submission" date="2024-10" db="EMBL/GenBank/DDBJ databases">
        <title>Isolation, draft genome sequencing and identification of Phyllobacterium sp. NSA23, isolated from leaf soil.</title>
        <authorList>
            <person name="Akita H."/>
        </authorList>
    </citation>
    <scope>NUCLEOTIDE SEQUENCE [LARGE SCALE GENOMIC DNA]</scope>
    <source>
        <strain evidence="2 3">NSA23</strain>
    </source>
</reference>
<name>A0ABQ0H592_9HYPH</name>
<evidence type="ECO:0000313" key="3">
    <source>
        <dbReference type="Proteomes" id="UP001628091"/>
    </source>
</evidence>